<gene>
    <name evidence="2" type="ORF">GA0070560_105153</name>
</gene>
<accession>A0A1C5HNX7</accession>
<protein>
    <recommendedName>
        <fullName evidence="4">DUF3592 domain-containing protein</fullName>
    </recommendedName>
</protein>
<name>A0A1C5HNX7_9ACTN</name>
<evidence type="ECO:0008006" key="4">
    <source>
        <dbReference type="Google" id="ProtNLM"/>
    </source>
</evidence>
<dbReference type="OrthoDB" id="3387072at2"/>
<evidence type="ECO:0000313" key="3">
    <source>
        <dbReference type="Proteomes" id="UP000199408"/>
    </source>
</evidence>
<dbReference type="RefSeq" id="WP_091294039.1">
    <property type="nucleotide sequence ID" value="NZ_FMDN01000005.1"/>
</dbReference>
<feature type="transmembrane region" description="Helical" evidence="1">
    <location>
        <begin position="118"/>
        <end position="141"/>
    </location>
</feature>
<keyword evidence="3" id="KW-1185">Reference proteome</keyword>
<reference evidence="3" key="1">
    <citation type="submission" date="2016-06" db="EMBL/GenBank/DDBJ databases">
        <authorList>
            <person name="Varghese N."/>
        </authorList>
    </citation>
    <scope>NUCLEOTIDE SEQUENCE [LARGE SCALE GENOMIC DNA]</scope>
    <source>
        <strain evidence="3">DSM 43171</strain>
    </source>
</reference>
<feature type="transmembrane region" description="Helical" evidence="1">
    <location>
        <begin position="6"/>
        <end position="30"/>
    </location>
</feature>
<dbReference type="AlphaFoldDB" id="A0A1C5HNX7"/>
<proteinExistence type="predicted"/>
<keyword evidence="1" id="KW-1133">Transmembrane helix</keyword>
<keyword evidence="1" id="KW-0472">Membrane</keyword>
<keyword evidence="1" id="KW-0812">Transmembrane</keyword>
<evidence type="ECO:0000256" key="1">
    <source>
        <dbReference type="SAM" id="Phobius"/>
    </source>
</evidence>
<dbReference type="Proteomes" id="UP000199408">
    <property type="component" value="Unassembled WGS sequence"/>
</dbReference>
<organism evidence="2 3">
    <name type="scientific">Micromonospora halophytica</name>
    <dbReference type="NCBI Taxonomy" id="47864"/>
    <lineage>
        <taxon>Bacteria</taxon>
        <taxon>Bacillati</taxon>
        <taxon>Actinomycetota</taxon>
        <taxon>Actinomycetes</taxon>
        <taxon>Micromonosporales</taxon>
        <taxon>Micromonosporaceae</taxon>
        <taxon>Micromonospora</taxon>
    </lineage>
</organism>
<sequence>MRSRRITRTSVVCAGLLTVLVTGFFWMGAVEAYRKAVGLRDHGLVVTATVREVHRLGDDSYVRVWFTTTDGTVVEADVHDFRVDPEPVEGQTMRVRYAATDPVDHVQDARQRPDFVDVWLRAIGGAALLTFGTVVVTWSWAMVGEVWP</sequence>
<evidence type="ECO:0000313" key="2">
    <source>
        <dbReference type="EMBL" id="SCG47710.1"/>
    </source>
</evidence>
<dbReference type="EMBL" id="FMDN01000005">
    <property type="protein sequence ID" value="SCG47710.1"/>
    <property type="molecule type" value="Genomic_DNA"/>
</dbReference>